<reference evidence="2" key="1">
    <citation type="submission" date="2020-05" db="EMBL/GenBank/DDBJ databases">
        <authorList>
            <person name="Chiriac C."/>
            <person name="Salcher M."/>
            <person name="Ghai R."/>
            <person name="Kavagutti S V."/>
        </authorList>
    </citation>
    <scope>NUCLEOTIDE SEQUENCE</scope>
</reference>
<dbReference type="Gene3D" id="3.40.50.1000">
    <property type="entry name" value="HAD superfamily/HAD-like"/>
    <property type="match status" value="1"/>
</dbReference>
<name>A0A6J7CSI1_9ZZZZ</name>
<evidence type="ECO:0000313" key="1">
    <source>
        <dbReference type="EMBL" id="CAB4768671.1"/>
    </source>
</evidence>
<organism evidence="2">
    <name type="scientific">freshwater metagenome</name>
    <dbReference type="NCBI Taxonomy" id="449393"/>
    <lineage>
        <taxon>unclassified sequences</taxon>
        <taxon>metagenomes</taxon>
        <taxon>ecological metagenomes</taxon>
    </lineage>
</organism>
<protein>
    <submittedName>
        <fullName evidence="2">Unannotated protein</fullName>
    </submittedName>
</protein>
<dbReference type="InterPro" id="IPR023214">
    <property type="entry name" value="HAD_sf"/>
</dbReference>
<dbReference type="AlphaFoldDB" id="A0A6J7CSI1"/>
<evidence type="ECO:0000313" key="3">
    <source>
        <dbReference type="EMBL" id="CAB5034663.1"/>
    </source>
</evidence>
<proteinExistence type="predicted"/>
<sequence length="100" mass="11674">MIYCFDLDDTLCSGTSMKYEEAEPFIDRINRVNQLYDTGHTIKIFTARGSETGIDWRHVTEEQLSNWGLRYHILLLGKPAADVYVDDKACHEKDFAWRLD</sequence>
<dbReference type="EMBL" id="CAEZZS010000005">
    <property type="protein sequence ID" value="CAB4768671.1"/>
    <property type="molecule type" value="Genomic_DNA"/>
</dbReference>
<gene>
    <name evidence="1" type="ORF">UFOPK2922_00204</name>
    <name evidence="2" type="ORF">UFOPK3306_00270</name>
    <name evidence="3" type="ORF">UFOPK4209_00197</name>
</gene>
<dbReference type="EMBL" id="CAFBPY010000017">
    <property type="protein sequence ID" value="CAB5034663.1"/>
    <property type="molecule type" value="Genomic_DNA"/>
</dbReference>
<accession>A0A6J7CSI1</accession>
<dbReference type="SUPFAM" id="SSF56784">
    <property type="entry name" value="HAD-like"/>
    <property type="match status" value="1"/>
</dbReference>
<dbReference type="InterPro" id="IPR036412">
    <property type="entry name" value="HAD-like_sf"/>
</dbReference>
<dbReference type="EMBL" id="CAFBLI010000012">
    <property type="protein sequence ID" value="CAB4857953.1"/>
    <property type="molecule type" value="Genomic_DNA"/>
</dbReference>
<evidence type="ECO:0000313" key="2">
    <source>
        <dbReference type="EMBL" id="CAB4857953.1"/>
    </source>
</evidence>